<dbReference type="OrthoDB" id="10037167at2759"/>
<comment type="caution">
    <text evidence="2">The sequence shown here is derived from an EMBL/GenBank/DDBJ whole genome shotgun (WGS) entry which is preliminary data.</text>
</comment>
<reference evidence="2" key="1">
    <citation type="submission" date="2021-02" db="EMBL/GenBank/DDBJ databases">
        <authorList>
            <person name="Nowell W R."/>
        </authorList>
    </citation>
    <scope>NUCLEOTIDE SEQUENCE</scope>
</reference>
<dbReference type="EMBL" id="CAJNON010002142">
    <property type="protein sequence ID" value="CAF1501226.1"/>
    <property type="molecule type" value="Genomic_DNA"/>
</dbReference>
<proteinExistence type="predicted"/>
<dbReference type="AlphaFoldDB" id="A0A819UMV4"/>
<evidence type="ECO:0000313" key="1">
    <source>
        <dbReference type="EMBL" id="CAF1501226.1"/>
    </source>
</evidence>
<dbReference type="EMBL" id="CAJOAY010005179">
    <property type="protein sequence ID" value="CAF4098345.1"/>
    <property type="molecule type" value="Genomic_DNA"/>
</dbReference>
<gene>
    <name evidence="2" type="ORF">OKA104_LOCUS35534</name>
    <name evidence="1" type="ORF">VCS650_LOCUS42253</name>
</gene>
<evidence type="ECO:0000313" key="3">
    <source>
        <dbReference type="Proteomes" id="UP000663881"/>
    </source>
</evidence>
<organism evidence="2 3">
    <name type="scientific">Adineta steineri</name>
    <dbReference type="NCBI Taxonomy" id="433720"/>
    <lineage>
        <taxon>Eukaryota</taxon>
        <taxon>Metazoa</taxon>
        <taxon>Spiralia</taxon>
        <taxon>Gnathifera</taxon>
        <taxon>Rotifera</taxon>
        <taxon>Eurotatoria</taxon>
        <taxon>Bdelloidea</taxon>
        <taxon>Adinetida</taxon>
        <taxon>Adinetidae</taxon>
        <taxon>Adineta</taxon>
    </lineage>
</organism>
<name>A0A819UMV4_9BILA</name>
<dbReference type="Proteomes" id="UP000663891">
    <property type="component" value="Unassembled WGS sequence"/>
</dbReference>
<sequence length="244" mass="28899">MFCQYHTNEHQETLDRRLQSLVTDTDQIINQLSEEQIQLEYVKCWADIDLWEQGEIENIQRTADLMRQEVTDAVGECLLQPRQELGLLLHPLNLASDNLKKFDEIDLNQWEELLDRVKTLAKFIVTLSYFDDGLELLVTGKQLEDLTSFEDNTRHFIGLVPVSYPQLQRINHREVNEQINLTAQHRFHPIDNGQAQEGRPFHIPVEWDERRNNQRPVTQLRRSAAAEIPFERRSFYPLRWRVNV</sequence>
<protein>
    <submittedName>
        <fullName evidence="2">Uncharacterized protein</fullName>
    </submittedName>
</protein>
<dbReference type="Proteomes" id="UP000663881">
    <property type="component" value="Unassembled WGS sequence"/>
</dbReference>
<evidence type="ECO:0000313" key="2">
    <source>
        <dbReference type="EMBL" id="CAF4098345.1"/>
    </source>
</evidence>
<accession>A0A819UMV4</accession>